<keyword evidence="3" id="KW-0012">Acyltransferase</keyword>
<keyword evidence="2" id="KW-0808">Transferase</keyword>
<dbReference type="InterPro" id="IPR016039">
    <property type="entry name" value="Thiolase-like"/>
</dbReference>
<dbReference type="EMBL" id="BHZC01000001">
    <property type="protein sequence ID" value="GCD38089.1"/>
    <property type="molecule type" value="Genomic_DNA"/>
</dbReference>
<sequence>MAAEPVIVEAVRTPIGKRGGALANLHPAYLLGETYRELLDRTGIQPDCVEQIVGGTVTHAGEQSMNPARTAWLTMGLPYETAATTVDCQCGSSQQANHMVANMVAGGVIDIGIGCGVEAMSRVPLGSGSKHGPGKPWPDEWNVDLPNQFEAAERIARNRGLTREDVDALGLRSQERAAAAWAEERFKRETFAVQVPTTEDEQAAGQGMWRLVDRDEGLRDTSMEALGGLKPVMPTAVHTAGNCAQISDGASAVMWASKRMARALKLKPRARIVAQALVGADPHYHLDGPIDATRAVLGRAGMSLKDIDLVEINEAFASVVLSWARVFDQDLEKVNVNGGAIALGHPVGATGARLITTALHELERTGKEFALVTMCAGGGWRRGRSFSGCEERRTRGVVSGPCHTRLMTESGVEAGVGSGARGVWPPPVPPGNYAPLWADEGGARQRPPLVGDEREILTSYLEWHRATFELKCSGVPAERLSERTVPPSSMSLHGLMRHLAGVERWWFHLQFAGERTPMLHYSDEDPDQDFDDLAGDPEEALAVWREQCEHSRRIVAGAPSLDATGIHAASGDPVSLRRIMVDLIAEYARHNGHADLLRERMDGATGR</sequence>
<dbReference type="Pfam" id="PF04978">
    <property type="entry name" value="MST"/>
    <property type="match status" value="1"/>
</dbReference>
<dbReference type="Pfam" id="PF02803">
    <property type="entry name" value="Thiolase_C"/>
    <property type="match status" value="1"/>
</dbReference>
<name>A0A7U9KZ62_9ACTN</name>
<dbReference type="Pfam" id="PF00108">
    <property type="entry name" value="Thiolase_N"/>
    <property type="match status" value="1"/>
</dbReference>
<feature type="domain" description="Thiolase N-terminal" evidence="4">
    <location>
        <begin position="6"/>
        <end position="257"/>
    </location>
</feature>
<dbReference type="CDD" id="cd00751">
    <property type="entry name" value="thiolase"/>
    <property type="match status" value="1"/>
</dbReference>
<comment type="caution">
    <text evidence="6">The sequence shown here is derived from an EMBL/GenBank/DDBJ whole genome shotgun (WGS) entry which is preliminary data.</text>
</comment>
<evidence type="ECO:0000259" key="4">
    <source>
        <dbReference type="Pfam" id="PF00108"/>
    </source>
</evidence>
<dbReference type="InterPro" id="IPR020617">
    <property type="entry name" value="Thiolase_C"/>
</dbReference>
<dbReference type="PANTHER" id="PTHR43365">
    <property type="entry name" value="BLR7806 PROTEIN"/>
    <property type="match status" value="1"/>
</dbReference>
<dbReference type="InterPro" id="IPR020613">
    <property type="entry name" value="Thiolase_CS"/>
</dbReference>
<dbReference type="SUPFAM" id="SSF53901">
    <property type="entry name" value="Thiolase-like"/>
    <property type="match status" value="2"/>
</dbReference>
<dbReference type="InterPro" id="IPR007061">
    <property type="entry name" value="MST-like"/>
</dbReference>
<proteinExistence type="inferred from homology"/>
<feature type="domain" description="Thiolase C-terminal" evidence="5">
    <location>
        <begin position="266"/>
        <end position="379"/>
    </location>
</feature>
<dbReference type="InterPro" id="IPR034660">
    <property type="entry name" value="DinB/YfiT-like"/>
</dbReference>
<dbReference type="Proteomes" id="UP000287830">
    <property type="component" value="Unassembled WGS sequence"/>
</dbReference>
<dbReference type="PROSITE" id="PS00737">
    <property type="entry name" value="THIOLASE_2"/>
    <property type="match status" value="1"/>
</dbReference>
<evidence type="ECO:0000256" key="1">
    <source>
        <dbReference type="ARBA" id="ARBA00010982"/>
    </source>
</evidence>
<dbReference type="Gene3D" id="3.40.47.10">
    <property type="match status" value="2"/>
</dbReference>
<evidence type="ECO:0000256" key="3">
    <source>
        <dbReference type="ARBA" id="ARBA00023315"/>
    </source>
</evidence>
<dbReference type="PANTHER" id="PTHR43365:SF1">
    <property type="entry name" value="ACETYL-COA C-ACYLTRANSFERASE"/>
    <property type="match status" value="1"/>
</dbReference>
<dbReference type="NCBIfam" id="NF005889">
    <property type="entry name" value="PRK07850.1"/>
    <property type="match status" value="1"/>
</dbReference>
<dbReference type="InterPro" id="IPR002155">
    <property type="entry name" value="Thiolase"/>
</dbReference>
<evidence type="ECO:0000313" key="7">
    <source>
        <dbReference type="Proteomes" id="UP000287830"/>
    </source>
</evidence>
<reference evidence="6 7" key="1">
    <citation type="submission" date="2018-11" db="EMBL/GenBank/DDBJ databases">
        <title>Whole genome sequence of Streptomyces chrestomyceticus NBRC 13444(T).</title>
        <authorList>
            <person name="Komaki H."/>
            <person name="Tamura T."/>
        </authorList>
    </citation>
    <scope>NUCLEOTIDE SEQUENCE [LARGE SCALE GENOMIC DNA]</scope>
    <source>
        <strain evidence="6 7">NBRC 13444</strain>
    </source>
</reference>
<dbReference type="InterPro" id="IPR020616">
    <property type="entry name" value="Thiolase_N"/>
</dbReference>
<gene>
    <name evidence="6" type="ORF">OEIGOIKO_05899</name>
</gene>
<dbReference type="AlphaFoldDB" id="A0A7U9KZ62"/>
<protein>
    <submittedName>
        <fullName evidence="6">Acetyl-CoA acetyltransferase FadA</fullName>
    </submittedName>
</protein>
<dbReference type="NCBIfam" id="TIGR01930">
    <property type="entry name" value="AcCoA-C-Actrans"/>
    <property type="match status" value="1"/>
</dbReference>
<dbReference type="SUPFAM" id="SSF109854">
    <property type="entry name" value="DinB/YfiT-like putative metalloenzymes"/>
    <property type="match status" value="1"/>
</dbReference>
<organism evidence="6 7">
    <name type="scientific">Streptomyces chrestomyceticus JCM 4735</name>
    <dbReference type="NCBI Taxonomy" id="1306181"/>
    <lineage>
        <taxon>Bacteria</taxon>
        <taxon>Bacillati</taxon>
        <taxon>Actinomycetota</taxon>
        <taxon>Actinomycetes</taxon>
        <taxon>Kitasatosporales</taxon>
        <taxon>Streptomycetaceae</taxon>
        <taxon>Streptomyces</taxon>
    </lineage>
</organism>
<accession>A0A7U9KZ62</accession>
<evidence type="ECO:0000313" key="6">
    <source>
        <dbReference type="EMBL" id="GCD38089.1"/>
    </source>
</evidence>
<comment type="similarity">
    <text evidence="1">Belongs to the thiolase-like superfamily. Thiolase family.</text>
</comment>
<evidence type="ECO:0000259" key="5">
    <source>
        <dbReference type="Pfam" id="PF02803"/>
    </source>
</evidence>
<evidence type="ECO:0000256" key="2">
    <source>
        <dbReference type="ARBA" id="ARBA00022679"/>
    </source>
</evidence>
<dbReference type="Gene3D" id="1.20.120.450">
    <property type="entry name" value="dinb family like domain"/>
    <property type="match status" value="1"/>
</dbReference>
<dbReference type="GO" id="GO:0016747">
    <property type="term" value="F:acyltransferase activity, transferring groups other than amino-acyl groups"/>
    <property type="evidence" value="ECO:0007669"/>
    <property type="project" value="InterPro"/>
</dbReference>